<gene>
    <name evidence="1" type="ORF">GDO86_006134</name>
</gene>
<proteinExistence type="predicted"/>
<evidence type="ECO:0000313" key="2">
    <source>
        <dbReference type="Proteomes" id="UP000812440"/>
    </source>
</evidence>
<dbReference type="AlphaFoldDB" id="A0A8T2J9I9"/>
<comment type="caution">
    <text evidence="1">The sequence shown here is derived from an EMBL/GenBank/DDBJ whole genome shotgun (WGS) entry which is preliminary data.</text>
</comment>
<evidence type="ECO:0000313" key="1">
    <source>
        <dbReference type="EMBL" id="KAG8440247.1"/>
    </source>
</evidence>
<dbReference type="EMBL" id="JAACNH010000006">
    <property type="protein sequence ID" value="KAG8440247.1"/>
    <property type="molecule type" value="Genomic_DNA"/>
</dbReference>
<accession>A0A8T2J9I9</accession>
<dbReference type="Proteomes" id="UP000812440">
    <property type="component" value="Chromosome 3"/>
</dbReference>
<reference evidence="1" key="1">
    <citation type="thesis" date="2020" institute="ProQuest LLC" country="789 East Eisenhower Parkway, Ann Arbor, MI, USA">
        <title>Comparative Genomics and Chromosome Evolution.</title>
        <authorList>
            <person name="Mudd A.B."/>
        </authorList>
    </citation>
    <scope>NUCLEOTIDE SEQUENCE</scope>
    <source>
        <strain evidence="1">Female2</strain>
        <tissue evidence="1">Blood</tissue>
    </source>
</reference>
<name>A0A8T2J9I9_9PIPI</name>
<protein>
    <submittedName>
        <fullName evidence="1">Uncharacterized protein</fullName>
    </submittedName>
</protein>
<sequence length="79" mass="8644">MKHYFICNNQNKMLFQNCYSADKASSQFCSIVSMQVCTKGPAANLVPHCICVACLDQAWMGKLTHGPATSKKKSSGLEV</sequence>
<organism evidence="1 2">
    <name type="scientific">Hymenochirus boettgeri</name>
    <name type="common">Congo dwarf clawed frog</name>
    <dbReference type="NCBI Taxonomy" id="247094"/>
    <lineage>
        <taxon>Eukaryota</taxon>
        <taxon>Metazoa</taxon>
        <taxon>Chordata</taxon>
        <taxon>Craniata</taxon>
        <taxon>Vertebrata</taxon>
        <taxon>Euteleostomi</taxon>
        <taxon>Amphibia</taxon>
        <taxon>Batrachia</taxon>
        <taxon>Anura</taxon>
        <taxon>Pipoidea</taxon>
        <taxon>Pipidae</taxon>
        <taxon>Pipinae</taxon>
        <taxon>Hymenochirus</taxon>
    </lineage>
</organism>
<keyword evidence="2" id="KW-1185">Reference proteome</keyword>